<feature type="compositionally biased region" description="Polar residues" evidence="1">
    <location>
        <begin position="23"/>
        <end position="32"/>
    </location>
</feature>
<dbReference type="AlphaFoldDB" id="A0A017T3A6"/>
<accession>A0A017T3A6</accession>
<proteinExistence type="predicted"/>
<evidence type="ECO:0000256" key="1">
    <source>
        <dbReference type="SAM" id="MobiDB-lite"/>
    </source>
</evidence>
<organism evidence="2 3">
    <name type="scientific">Chondromyces apiculatus DSM 436</name>
    <dbReference type="NCBI Taxonomy" id="1192034"/>
    <lineage>
        <taxon>Bacteria</taxon>
        <taxon>Pseudomonadati</taxon>
        <taxon>Myxococcota</taxon>
        <taxon>Polyangia</taxon>
        <taxon>Polyangiales</taxon>
        <taxon>Polyangiaceae</taxon>
        <taxon>Chondromyces</taxon>
    </lineage>
</organism>
<reference evidence="2 3" key="1">
    <citation type="submission" date="2013-05" db="EMBL/GenBank/DDBJ databases">
        <title>Genome assembly of Chondromyces apiculatus DSM 436.</title>
        <authorList>
            <person name="Sharma G."/>
            <person name="Khatri I."/>
            <person name="Kaur C."/>
            <person name="Mayilraj S."/>
            <person name="Subramanian S."/>
        </authorList>
    </citation>
    <scope>NUCLEOTIDE SEQUENCE [LARGE SCALE GENOMIC DNA]</scope>
    <source>
        <strain evidence="2 3">DSM 436</strain>
    </source>
</reference>
<evidence type="ECO:0000313" key="2">
    <source>
        <dbReference type="EMBL" id="EYF03718.1"/>
    </source>
</evidence>
<dbReference type="EMBL" id="ASRX01000043">
    <property type="protein sequence ID" value="EYF03718.1"/>
    <property type="molecule type" value="Genomic_DNA"/>
</dbReference>
<feature type="region of interest" description="Disordered" evidence="1">
    <location>
        <begin position="1"/>
        <end position="40"/>
    </location>
</feature>
<feature type="compositionally biased region" description="Basic and acidic residues" evidence="1">
    <location>
        <begin position="10"/>
        <end position="20"/>
    </location>
</feature>
<dbReference type="STRING" id="1192034.CAP_5329"/>
<dbReference type="Proteomes" id="UP000019678">
    <property type="component" value="Unassembled WGS sequence"/>
</dbReference>
<evidence type="ECO:0000313" key="3">
    <source>
        <dbReference type="Proteomes" id="UP000019678"/>
    </source>
</evidence>
<comment type="caution">
    <text evidence="2">The sequence shown here is derived from an EMBL/GenBank/DDBJ whole genome shotgun (WGS) entry which is preliminary data.</text>
</comment>
<sequence length="64" mass="6799">MADGKPVSQRAREGTERDARVTVQPQRETSPASPWASLTLSTPASTLTGIRACARVSMTPWGDG</sequence>
<protein>
    <submittedName>
        <fullName evidence="2">Uncharacterized protein</fullName>
    </submittedName>
</protein>
<name>A0A017T3A6_9BACT</name>
<keyword evidence="3" id="KW-1185">Reference proteome</keyword>
<gene>
    <name evidence="2" type="ORF">CAP_5329</name>
</gene>